<feature type="region of interest" description="Disordered" evidence="3">
    <location>
        <begin position="50"/>
        <end position="72"/>
    </location>
</feature>
<dbReference type="InterPro" id="IPR015915">
    <property type="entry name" value="Kelch-typ_b-propeller"/>
</dbReference>
<dbReference type="Pfam" id="PF17232">
    <property type="entry name" value="Pep1_7"/>
    <property type="match status" value="1"/>
</dbReference>
<proteinExistence type="inferred from homology"/>
<dbReference type="Gene3D" id="2.120.10.80">
    <property type="entry name" value="Kelch-type beta propeller"/>
    <property type="match status" value="1"/>
</dbReference>
<dbReference type="InterPro" id="IPR035176">
    <property type="entry name" value="PEP"/>
</dbReference>
<evidence type="ECO:0000313" key="6">
    <source>
        <dbReference type="EMBL" id="CAF2276440.1"/>
    </source>
</evidence>
<dbReference type="Pfam" id="PF25210">
    <property type="entry name" value="Kelch_FKB95"/>
    <property type="match status" value="1"/>
</dbReference>
<dbReference type="CDD" id="cd22152">
    <property type="entry name" value="F-box_AtAFR-like"/>
    <property type="match status" value="1"/>
</dbReference>
<dbReference type="AlphaFoldDB" id="A0A817B5X9"/>
<gene>
    <name evidence="6" type="ORF">DARMORV10_A04P16580.1</name>
</gene>
<evidence type="ECO:0000259" key="5">
    <source>
        <dbReference type="Pfam" id="PF25210"/>
    </source>
</evidence>
<evidence type="ECO:0000256" key="3">
    <source>
        <dbReference type="SAM" id="MobiDB-lite"/>
    </source>
</evidence>
<protein>
    <submittedName>
        <fullName evidence="6">(rape) hypothetical protein</fullName>
    </submittedName>
</protein>
<dbReference type="InterPro" id="IPR057499">
    <property type="entry name" value="Kelch_FKB95"/>
</dbReference>
<dbReference type="InterPro" id="IPR050354">
    <property type="entry name" value="F-box/kelch-repeat_ARATH"/>
</dbReference>
<evidence type="ECO:0000259" key="4">
    <source>
        <dbReference type="Pfam" id="PF00646"/>
    </source>
</evidence>
<dbReference type="PANTHER" id="PTHR24414">
    <property type="entry name" value="F-BOX/KELCH-REPEAT PROTEIN SKIP4"/>
    <property type="match status" value="1"/>
</dbReference>
<dbReference type="Proteomes" id="UP001295469">
    <property type="component" value="Chromosome A04"/>
</dbReference>
<dbReference type="SUPFAM" id="SSF117281">
    <property type="entry name" value="Kelch motif"/>
    <property type="match status" value="1"/>
</dbReference>
<comment type="similarity">
    <text evidence="1">Belongs to the brassicaceae elicitor peptide family.</text>
</comment>
<accession>A0A817B5X9</accession>
<dbReference type="EMBL" id="HG994358">
    <property type="protein sequence ID" value="CAF2276440.1"/>
    <property type="molecule type" value="Genomic_DNA"/>
</dbReference>
<organism evidence="6">
    <name type="scientific">Brassica napus</name>
    <name type="common">Rape</name>
    <dbReference type="NCBI Taxonomy" id="3708"/>
    <lineage>
        <taxon>Eukaryota</taxon>
        <taxon>Viridiplantae</taxon>
        <taxon>Streptophyta</taxon>
        <taxon>Embryophyta</taxon>
        <taxon>Tracheophyta</taxon>
        <taxon>Spermatophyta</taxon>
        <taxon>Magnoliopsida</taxon>
        <taxon>eudicotyledons</taxon>
        <taxon>Gunneridae</taxon>
        <taxon>Pentapetalae</taxon>
        <taxon>rosids</taxon>
        <taxon>malvids</taxon>
        <taxon>Brassicales</taxon>
        <taxon>Brassicaceae</taxon>
        <taxon>Brassiceae</taxon>
        <taxon>Brassica</taxon>
    </lineage>
</organism>
<keyword evidence="2" id="KW-0611">Plant defense</keyword>
<sequence>MEVKGEEERRSRREDEEKEVYYSLLHSPCSAFHKTVQAILKCLGLESLSISPSSSSSSSSSSSEEDHETEIVQETGFMAMVTRLVRRRPRPAYSSGRPDNHLLSLPEDIVLSCLARVPRNCNLNLTHVSKTLKTFVSSPELNRLRSLLHKSSLYVCFYEINDNTWTHRWLTIEKTTTEYRLVLFPCHPYPIKSRSSAVSVGPEIYFLSDDLWILDTRSGKFSQGPSLKPGFRSKAAGVIDGKIYVICRCYIFGGVDRKKINVEVLDPKSKIWKSEGQEKVQPRMWCDNMVRFASLERKVYMVEAGLISVYNPRKGEGERMDQMVSNRLAESNPREGRRKEKLGEAVSWVCVVENVLYACYCSSGLMWFDTKLNVWRRVVSRAEEVCHFGEKQAVAEYQGKLAVFEFVKHDLVDNTKSVKMFLFSFLTVGEKILGTIEWSGIVATVPYGSQFLHCFGM</sequence>
<dbReference type="Pfam" id="PF00646">
    <property type="entry name" value="F-box"/>
    <property type="match status" value="1"/>
</dbReference>
<evidence type="ECO:0000256" key="2">
    <source>
        <dbReference type="ARBA" id="ARBA00022821"/>
    </source>
</evidence>
<reference evidence="6" key="1">
    <citation type="submission" date="2021-01" db="EMBL/GenBank/DDBJ databases">
        <authorList>
            <consortium name="Genoscope - CEA"/>
            <person name="William W."/>
        </authorList>
    </citation>
    <scope>NUCLEOTIDE SEQUENCE</scope>
</reference>
<feature type="domain" description="F-box" evidence="4">
    <location>
        <begin position="102"/>
        <end position="143"/>
    </location>
</feature>
<name>A0A817B5X9_BRANA</name>
<dbReference type="InterPro" id="IPR001810">
    <property type="entry name" value="F-box_dom"/>
</dbReference>
<dbReference type="PANTHER" id="PTHR24414:SF107">
    <property type="entry name" value="GENOME ASSEMBLY, CHROMOSOME: A04"/>
    <property type="match status" value="1"/>
</dbReference>
<evidence type="ECO:0000256" key="1">
    <source>
        <dbReference type="ARBA" id="ARBA00011021"/>
    </source>
</evidence>
<feature type="domain" description="FKB95-like N-terminal Kelch" evidence="5">
    <location>
        <begin position="172"/>
        <end position="442"/>
    </location>
</feature>
<feature type="compositionally biased region" description="Low complexity" evidence="3">
    <location>
        <begin position="50"/>
        <end position="62"/>
    </location>
</feature>
<dbReference type="GO" id="GO:0045087">
    <property type="term" value="P:innate immune response"/>
    <property type="evidence" value="ECO:0007669"/>
    <property type="project" value="InterPro"/>
</dbReference>